<keyword evidence="4" id="KW-1185">Reference proteome</keyword>
<dbReference type="InterPro" id="IPR013783">
    <property type="entry name" value="Ig-like_fold"/>
</dbReference>
<dbReference type="SUPFAM" id="SSF54523">
    <property type="entry name" value="Pili subunits"/>
    <property type="match status" value="1"/>
</dbReference>
<gene>
    <name evidence="3" type="ORF">MRX98_16245</name>
</gene>
<organism evidence="3 4">
    <name type="scientific">Desulfatitalea alkaliphila</name>
    <dbReference type="NCBI Taxonomy" id="2929485"/>
    <lineage>
        <taxon>Bacteria</taxon>
        <taxon>Pseudomonadati</taxon>
        <taxon>Thermodesulfobacteriota</taxon>
        <taxon>Desulfobacteria</taxon>
        <taxon>Desulfobacterales</taxon>
        <taxon>Desulfosarcinaceae</taxon>
        <taxon>Desulfatitalea</taxon>
    </lineage>
</organism>
<proteinExistence type="predicted"/>
<evidence type="ECO:0000313" key="3">
    <source>
        <dbReference type="EMBL" id="MCJ8502136.1"/>
    </source>
</evidence>
<feature type="region of interest" description="Disordered" evidence="1">
    <location>
        <begin position="72"/>
        <end position="91"/>
    </location>
</feature>
<comment type="caution">
    <text evidence="3">The sequence shown here is derived from an EMBL/GenBank/DDBJ whole genome shotgun (WGS) entry which is preliminary data.</text>
</comment>
<sequence length="813" mass="85540">MVAYKPHLADRSGFTLIEMAVVLVVVGIIISIVASVLPSLISTSRIRQARAELEKVDLALIGYLTANGRLPCPDSNGDGQEDRIAGSAPPTDDSCAAYAGRLPYATLGLSSALDPWQEPIRYAVYEDMVRTRHDTLCAAPPCTLCLNDFINNPVAEHLSTSDGTHQNNQAYLIVSGGAKNLSGSGGFFDGRNADGDLVFETPNRTIDATYDDIVRAVSFTYLVGRLCSGNMGGNNPWAGCVDEFGVVDCDRPECAGHPACLGGEDLRIITTVLPGGRVGGSYATDLTATGGNTPYEWQLTNGGGFFDMAIDPYTGMVSGTLDQCPGTYSIAALVQDTTAAEDDGPQTDSRTFSLEVSADLSVRCTSTPGSAITWASPAQQEHFRADGGRLGPVAWNLDTGGAAGFAVYPTGDDTCLLRKTGTTAPGVYTFTLAARDSACNNNNAALIFQVTVTAEGGATPGAIAGVVDRLRFSTFQSFTPDIVHMSGADYAIITRGWFNQGYVHAVDIAANGDIGTRDHFAVFESAATETPRIIRVDGDVYAIAYVSGGRARVRTVRITNGGQSVTQLSSLNLDNNWSQPVIRQVGGNLFAVACNGPGDNGRLAVLEISPDGQSITRRTAFSFSNTRGVVDLTHVTDNIFALAHHGNQDGYLTTIAIDENADVTLLDQQRFVQGGCNQPRIAAAGSGVFVLTYQGQNAQGVAATVTIAADGAITVPPLDTLVFETQQAADPVVVNAGGGVFAVAYTGPGNQGWFKTFLVDPSGAIGDEVLDSLVFETAVCREPAMIAMGNNLFVVVYRGPNNDRGEIVTIALQ</sequence>
<dbReference type="InterPro" id="IPR045584">
    <property type="entry name" value="Pilin-like"/>
</dbReference>
<keyword evidence="2" id="KW-1133">Transmembrane helix</keyword>
<reference evidence="3" key="1">
    <citation type="submission" date="2022-04" db="EMBL/GenBank/DDBJ databases">
        <title>Desulfatitalea alkaliphila sp. nov., a novel anaerobic sulfate-reducing bacterium isolated from terrestrial mud volcano, Taman Peninsula, Russia.</title>
        <authorList>
            <person name="Khomyakova M.A."/>
            <person name="Merkel A.Y."/>
            <person name="Slobodkin A.I."/>
        </authorList>
    </citation>
    <scope>NUCLEOTIDE SEQUENCE</scope>
    <source>
        <strain evidence="3">M08but</strain>
    </source>
</reference>
<dbReference type="Gene3D" id="2.60.40.10">
    <property type="entry name" value="Immunoglobulins"/>
    <property type="match status" value="1"/>
</dbReference>
<dbReference type="NCBIfam" id="TIGR02532">
    <property type="entry name" value="IV_pilin_GFxxxE"/>
    <property type="match status" value="1"/>
</dbReference>
<dbReference type="InterPro" id="IPR012902">
    <property type="entry name" value="N_methyl_site"/>
</dbReference>
<dbReference type="Pfam" id="PF07963">
    <property type="entry name" value="N_methyl"/>
    <property type="match status" value="1"/>
</dbReference>
<dbReference type="AlphaFoldDB" id="A0AA41R727"/>
<dbReference type="SUPFAM" id="SSF82171">
    <property type="entry name" value="DPP6 N-terminal domain-like"/>
    <property type="match status" value="1"/>
</dbReference>
<dbReference type="RefSeq" id="WP_246912288.1">
    <property type="nucleotide sequence ID" value="NZ_JALJRB010000021.1"/>
</dbReference>
<name>A0AA41R727_9BACT</name>
<keyword evidence="2" id="KW-0812">Transmembrane</keyword>
<dbReference type="Proteomes" id="UP001165427">
    <property type="component" value="Unassembled WGS sequence"/>
</dbReference>
<dbReference type="PROSITE" id="PS00409">
    <property type="entry name" value="PROKAR_NTER_METHYL"/>
    <property type="match status" value="1"/>
</dbReference>
<dbReference type="EMBL" id="JALJRB010000021">
    <property type="protein sequence ID" value="MCJ8502136.1"/>
    <property type="molecule type" value="Genomic_DNA"/>
</dbReference>
<evidence type="ECO:0000256" key="2">
    <source>
        <dbReference type="SAM" id="Phobius"/>
    </source>
</evidence>
<accession>A0AA41R727</accession>
<dbReference type="Gene3D" id="3.30.700.10">
    <property type="entry name" value="Glycoprotein, Type 4 Pilin"/>
    <property type="match status" value="1"/>
</dbReference>
<protein>
    <submittedName>
        <fullName evidence="3">Prepilin-type N-terminal cleavage/methylation domain-containing protein</fullName>
    </submittedName>
</protein>
<keyword evidence="2" id="KW-0472">Membrane</keyword>
<evidence type="ECO:0000313" key="4">
    <source>
        <dbReference type="Proteomes" id="UP001165427"/>
    </source>
</evidence>
<evidence type="ECO:0000256" key="1">
    <source>
        <dbReference type="SAM" id="MobiDB-lite"/>
    </source>
</evidence>
<feature type="transmembrane region" description="Helical" evidence="2">
    <location>
        <begin position="20"/>
        <end position="41"/>
    </location>
</feature>